<keyword evidence="4" id="KW-0106">Calcium</keyword>
<keyword evidence="3" id="KW-0378">Hydrolase</keyword>
<dbReference type="SUPFAM" id="SSF53649">
    <property type="entry name" value="Alkaline phosphatase-like"/>
    <property type="match status" value="1"/>
</dbReference>
<protein>
    <recommendedName>
        <fullName evidence="6">Sulfatase N-terminal domain-containing protein</fullName>
    </recommendedName>
</protein>
<accession>A0ABX1V8W2</accession>
<name>A0ABX1V8W2_9PLAN</name>
<dbReference type="PANTHER" id="PTHR42693">
    <property type="entry name" value="ARYLSULFATASE FAMILY MEMBER"/>
    <property type="match status" value="1"/>
</dbReference>
<evidence type="ECO:0000256" key="4">
    <source>
        <dbReference type="ARBA" id="ARBA00022837"/>
    </source>
</evidence>
<dbReference type="InterPro" id="IPR050738">
    <property type="entry name" value="Sulfatase"/>
</dbReference>
<evidence type="ECO:0000256" key="2">
    <source>
        <dbReference type="ARBA" id="ARBA00022723"/>
    </source>
</evidence>
<sequence>MPRPLALALLLLAGPAFATPTDDDAARRPNVLLILTDDQGWGDIHSHGNEKLDTPNLDRLADEGARFERFFVSPVCAPTRAAMLTGRYSLRCGVHGVTRGHEAMRPGEVTIAELLQDAGYRTGCFGKWHNGAHARTNPYGQGFDEFAGFTAGHWNNYFDPLLPYPPKHAATRVEPAAPDGPQRSEGYIADIFTDAALRFIGDRSTDASEAAPWFCYVPYNTPHWPPQVSEELFAKYVDRGFDTETAAAYAMVENIDRNVGRLTAALEQWGMAEDTIVLFLTDNGPNGKRYNGHMLGRKGSAHEGGVRVPLFVRYPRIVAPEVVVRQNAAHIDLLPTLCELCGVEPPQDRVLDGRSLLPILNGDVPGDPPWEDRQLFTFKDWRGTPNGERGAVRTDRWRCVREGKRWELFDMHADPGQTTDVSDQFPKVRDDLAEAFAAKWAEVTADGFDPVPTLLTSEIGATLPAHEAELRPAIGEGIRYVGPNGWANDWILGWEDADAFAEWPIEIEGGDHRYDVEILFAATSEQVGSTFAVEVGSMGEVRGTVERAFDPPLYPSPDRFTRPEAYEKPWATLNLGTVLLREGTETLRLKAIKKPGETMPEVKAVRLRPVSVGSPH</sequence>
<dbReference type="Pfam" id="PF00884">
    <property type="entry name" value="Sulfatase"/>
    <property type="match status" value="1"/>
</dbReference>
<dbReference type="Proteomes" id="UP000609651">
    <property type="component" value="Unassembled WGS sequence"/>
</dbReference>
<feature type="chain" id="PRO_5045067516" description="Sulfatase N-terminal domain-containing protein" evidence="5">
    <location>
        <begin position="19"/>
        <end position="616"/>
    </location>
</feature>
<comment type="similarity">
    <text evidence="1">Belongs to the sulfatase family.</text>
</comment>
<dbReference type="InterPro" id="IPR000917">
    <property type="entry name" value="Sulfatase_N"/>
</dbReference>
<proteinExistence type="inferred from homology"/>
<feature type="signal peptide" evidence="5">
    <location>
        <begin position="1"/>
        <end position="18"/>
    </location>
</feature>
<dbReference type="RefSeq" id="WP_171183647.1">
    <property type="nucleotide sequence ID" value="NZ_WTPX01000011.1"/>
</dbReference>
<dbReference type="CDD" id="cd16146">
    <property type="entry name" value="ARS_like"/>
    <property type="match status" value="1"/>
</dbReference>
<dbReference type="Gene3D" id="3.40.720.10">
    <property type="entry name" value="Alkaline Phosphatase, subunit A"/>
    <property type="match status" value="1"/>
</dbReference>
<evidence type="ECO:0000256" key="3">
    <source>
        <dbReference type="ARBA" id="ARBA00022801"/>
    </source>
</evidence>
<dbReference type="PROSITE" id="PS00523">
    <property type="entry name" value="SULFATASE_1"/>
    <property type="match status" value="1"/>
</dbReference>
<evidence type="ECO:0000256" key="1">
    <source>
        <dbReference type="ARBA" id="ARBA00008779"/>
    </source>
</evidence>
<dbReference type="EMBL" id="WTPX01000011">
    <property type="protein sequence ID" value="NNJ24564.1"/>
    <property type="molecule type" value="Genomic_DNA"/>
</dbReference>
<organism evidence="7 8">
    <name type="scientific">Alienimonas chondri</name>
    <dbReference type="NCBI Taxonomy" id="2681879"/>
    <lineage>
        <taxon>Bacteria</taxon>
        <taxon>Pseudomonadati</taxon>
        <taxon>Planctomycetota</taxon>
        <taxon>Planctomycetia</taxon>
        <taxon>Planctomycetales</taxon>
        <taxon>Planctomycetaceae</taxon>
        <taxon>Alienimonas</taxon>
    </lineage>
</organism>
<keyword evidence="8" id="KW-1185">Reference proteome</keyword>
<keyword evidence="5" id="KW-0732">Signal</keyword>
<dbReference type="InterPro" id="IPR024607">
    <property type="entry name" value="Sulfatase_CS"/>
</dbReference>
<keyword evidence="2" id="KW-0479">Metal-binding</keyword>
<comment type="caution">
    <text evidence="7">The sequence shown here is derived from an EMBL/GenBank/DDBJ whole genome shotgun (WGS) entry which is preliminary data.</text>
</comment>
<gene>
    <name evidence="7" type="ORF">LzC2_06220</name>
</gene>
<evidence type="ECO:0000313" key="8">
    <source>
        <dbReference type="Proteomes" id="UP000609651"/>
    </source>
</evidence>
<dbReference type="PANTHER" id="PTHR42693:SF53">
    <property type="entry name" value="ENDO-4-O-SULFATASE"/>
    <property type="match status" value="1"/>
</dbReference>
<evidence type="ECO:0000313" key="7">
    <source>
        <dbReference type="EMBL" id="NNJ24564.1"/>
    </source>
</evidence>
<evidence type="ECO:0000256" key="5">
    <source>
        <dbReference type="SAM" id="SignalP"/>
    </source>
</evidence>
<feature type="domain" description="Sulfatase N-terminal" evidence="6">
    <location>
        <begin position="29"/>
        <end position="343"/>
    </location>
</feature>
<dbReference type="InterPro" id="IPR017850">
    <property type="entry name" value="Alkaline_phosphatase_core_sf"/>
</dbReference>
<dbReference type="Gene3D" id="3.30.1120.10">
    <property type="match status" value="1"/>
</dbReference>
<evidence type="ECO:0000259" key="6">
    <source>
        <dbReference type="Pfam" id="PF00884"/>
    </source>
</evidence>
<reference evidence="7 8" key="1">
    <citation type="journal article" date="2020" name="Syst. Appl. Microbiol.">
        <title>Alienimonas chondri sp. nov., a novel planctomycete isolated from the biofilm of the red alga Chondrus crispus.</title>
        <authorList>
            <person name="Vitorino I."/>
            <person name="Albuquerque L."/>
            <person name="Wiegand S."/>
            <person name="Kallscheuer N."/>
            <person name="da Costa M.S."/>
            <person name="Lobo-da-Cunha A."/>
            <person name="Jogler C."/>
            <person name="Lage O.M."/>
        </authorList>
    </citation>
    <scope>NUCLEOTIDE SEQUENCE [LARGE SCALE GENOMIC DNA]</scope>
    <source>
        <strain evidence="7 8">LzC2</strain>
    </source>
</reference>